<dbReference type="InterPro" id="IPR054206">
    <property type="entry name" value="DUF6912"/>
</dbReference>
<evidence type="ECO:0000313" key="2">
    <source>
        <dbReference type="Proteomes" id="UP000198662"/>
    </source>
</evidence>
<evidence type="ECO:0000313" key="1">
    <source>
        <dbReference type="EMBL" id="SDL01594.1"/>
    </source>
</evidence>
<gene>
    <name evidence="1" type="ORF">SAMN05216298_2284</name>
</gene>
<sequence>MARIYVPANAALLRTLAGTGEIKPVSAVRTVTSWLRREAPGADEEDLEYTAFADAALDSLPLLAGGVPRRIVVSADVPGDLLSEHAEGTAADFDGVVKLKRVAAFHADDASAAEEVARALAADEPDLDAVEAHVLDWYAPSEAQDFLAALD</sequence>
<proteinExistence type="predicted"/>
<accession>A0A1G9GLQ1</accession>
<dbReference type="EMBL" id="FNGF01000003">
    <property type="protein sequence ID" value="SDL01594.1"/>
    <property type="molecule type" value="Genomic_DNA"/>
</dbReference>
<organism evidence="1 2">
    <name type="scientific">Glycomyces sambucus</name>
    <dbReference type="NCBI Taxonomy" id="380244"/>
    <lineage>
        <taxon>Bacteria</taxon>
        <taxon>Bacillati</taxon>
        <taxon>Actinomycetota</taxon>
        <taxon>Actinomycetes</taxon>
        <taxon>Glycomycetales</taxon>
        <taxon>Glycomycetaceae</taxon>
        <taxon>Glycomyces</taxon>
    </lineage>
</organism>
<name>A0A1G9GLQ1_9ACTN</name>
<keyword evidence="2" id="KW-1185">Reference proteome</keyword>
<dbReference type="RefSeq" id="WP_091048126.1">
    <property type="nucleotide sequence ID" value="NZ_FNGF01000003.1"/>
</dbReference>
<dbReference type="STRING" id="380244.SAMN05216298_2284"/>
<dbReference type="OrthoDB" id="3214389at2"/>
<protein>
    <submittedName>
        <fullName evidence="1">Uncharacterized protein</fullName>
    </submittedName>
</protein>
<dbReference type="AlphaFoldDB" id="A0A1G9GLQ1"/>
<dbReference type="Proteomes" id="UP000198662">
    <property type="component" value="Unassembled WGS sequence"/>
</dbReference>
<reference evidence="2" key="1">
    <citation type="submission" date="2016-10" db="EMBL/GenBank/DDBJ databases">
        <authorList>
            <person name="Varghese N."/>
            <person name="Submissions S."/>
        </authorList>
    </citation>
    <scope>NUCLEOTIDE SEQUENCE [LARGE SCALE GENOMIC DNA]</scope>
    <source>
        <strain evidence="2">CGMCC 4.3147</strain>
    </source>
</reference>
<dbReference type="Pfam" id="PF21853">
    <property type="entry name" value="DUF6912"/>
    <property type="match status" value="1"/>
</dbReference>